<keyword evidence="3" id="KW-1185">Reference proteome</keyword>
<dbReference type="Proteomes" id="UP000321085">
    <property type="component" value="Unassembled WGS sequence"/>
</dbReference>
<feature type="coiled-coil region" evidence="1">
    <location>
        <begin position="9"/>
        <end position="51"/>
    </location>
</feature>
<proteinExistence type="predicted"/>
<protein>
    <submittedName>
        <fullName evidence="2">Uncharacterized protein</fullName>
    </submittedName>
</protein>
<keyword evidence="1" id="KW-0175">Coiled coil</keyword>
<dbReference type="EMBL" id="BJYU01000197">
    <property type="protein sequence ID" value="GEO18471.1"/>
    <property type="molecule type" value="Genomic_DNA"/>
</dbReference>
<sequence length="145" mass="16093">MSQRMSRLCDELRIKLHGIDRRLEALKSNGVATFDKSQEALESRLDRVEQRIYDNRVIVEAANIRVKTRLAEKRAGSVAGAPLWKERHKHHRLEAHADDAEAYAIAVFELAAAAADEATLAVLQALLARNDADIVALPEMGASIQ</sequence>
<gene>
    <name evidence="2" type="ORF">MAE02_61670</name>
</gene>
<evidence type="ECO:0000256" key="1">
    <source>
        <dbReference type="SAM" id="Coils"/>
    </source>
</evidence>
<dbReference type="RefSeq" id="WP_147023029.1">
    <property type="nucleotide sequence ID" value="NZ_BJYU01000197.1"/>
</dbReference>
<evidence type="ECO:0000313" key="2">
    <source>
        <dbReference type="EMBL" id="GEO18471.1"/>
    </source>
</evidence>
<accession>A0A512C2P8</accession>
<comment type="caution">
    <text evidence="2">The sequence shown here is derived from an EMBL/GenBank/DDBJ whole genome shotgun (WGS) entry which is preliminary data.</text>
</comment>
<reference evidence="2 3" key="1">
    <citation type="submission" date="2019-07" db="EMBL/GenBank/DDBJ databases">
        <title>Whole genome shotgun sequence of Microvirga aerophila NBRC 106136.</title>
        <authorList>
            <person name="Hosoyama A."/>
            <person name="Uohara A."/>
            <person name="Ohji S."/>
            <person name="Ichikawa N."/>
        </authorList>
    </citation>
    <scope>NUCLEOTIDE SEQUENCE [LARGE SCALE GENOMIC DNA]</scope>
    <source>
        <strain evidence="2 3">NBRC 106136</strain>
    </source>
</reference>
<dbReference type="AlphaFoldDB" id="A0A512C2P8"/>
<evidence type="ECO:0000313" key="3">
    <source>
        <dbReference type="Proteomes" id="UP000321085"/>
    </source>
</evidence>
<name>A0A512C2P8_9HYPH</name>
<organism evidence="2 3">
    <name type="scientific">Microvirga aerophila</name>
    <dbReference type="NCBI Taxonomy" id="670291"/>
    <lineage>
        <taxon>Bacteria</taxon>
        <taxon>Pseudomonadati</taxon>
        <taxon>Pseudomonadota</taxon>
        <taxon>Alphaproteobacteria</taxon>
        <taxon>Hyphomicrobiales</taxon>
        <taxon>Methylobacteriaceae</taxon>
        <taxon>Microvirga</taxon>
    </lineage>
</organism>